<reference evidence="4" key="2">
    <citation type="submission" date="2022-01" db="EMBL/GenBank/DDBJ databases">
        <authorList>
            <person name="Zivanovic Y."/>
            <person name="Moreira D."/>
            <person name="Lopez-Garcia P."/>
        </authorList>
    </citation>
    <scope>NUCLEOTIDE SEQUENCE</scope>
    <source>
        <strain evidence="4">G9</strain>
    </source>
</reference>
<keyword evidence="1" id="KW-0472">Membrane</keyword>
<dbReference type="EMBL" id="JAKKUT010000002">
    <property type="protein sequence ID" value="MDG2991077.1"/>
    <property type="molecule type" value="Genomic_DNA"/>
</dbReference>
<reference evidence="4" key="1">
    <citation type="journal article" date="2022" name="Genome Biol. Evol.">
        <title>A New Gene Family Diagnostic for Intracellular Biomineralization of Amorphous Ca Carbonates by Cyanobacteria.</title>
        <authorList>
            <person name="Benzerara K."/>
            <person name="Duprat E."/>
            <person name="Bitard-Feildel T."/>
            <person name="Caumes G."/>
            <person name="Cassier-Chauvat C."/>
            <person name="Chauvat F."/>
            <person name="Dezi M."/>
            <person name="Diop S.I."/>
            <person name="Gaschignard G."/>
            <person name="Gorgen S."/>
            <person name="Gugger M."/>
            <person name="Lopez-Garcia P."/>
            <person name="Millet M."/>
            <person name="Skouri-Panet F."/>
            <person name="Moreira D."/>
            <person name="Callebaut I."/>
        </authorList>
    </citation>
    <scope>NUCLEOTIDE SEQUENCE</scope>
    <source>
        <strain evidence="4">G9</strain>
    </source>
</reference>
<evidence type="ECO:0000259" key="3">
    <source>
        <dbReference type="Pfam" id="PF23357"/>
    </source>
</evidence>
<name>A0ABT6EZS1_9SYNE</name>
<organism evidence="4 5">
    <name type="scientific">Candidatus Synechococcus calcipolaris G9</name>
    <dbReference type="NCBI Taxonomy" id="1497997"/>
    <lineage>
        <taxon>Bacteria</taxon>
        <taxon>Bacillati</taxon>
        <taxon>Cyanobacteriota</taxon>
        <taxon>Cyanophyceae</taxon>
        <taxon>Synechococcales</taxon>
        <taxon>Synechococcaceae</taxon>
        <taxon>Synechococcus</taxon>
    </lineage>
</organism>
<dbReference type="RefSeq" id="WP_277866956.1">
    <property type="nucleotide sequence ID" value="NZ_JAKKUT010000002.1"/>
</dbReference>
<keyword evidence="1" id="KW-0812">Transmembrane</keyword>
<feature type="transmembrane region" description="Helical" evidence="1">
    <location>
        <begin position="42"/>
        <end position="60"/>
    </location>
</feature>
<protein>
    <submittedName>
        <fullName evidence="4">Gldg family protein</fullName>
    </submittedName>
</protein>
<dbReference type="Pfam" id="PF09822">
    <property type="entry name" value="ABC_transp_aux"/>
    <property type="match status" value="1"/>
</dbReference>
<keyword evidence="5" id="KW-1185">Reference proteome</keyword>
<evidence type="ECO:0000259" key="2">
    <source>
        <dbReference type="Pfam" id="PF09822"/>
    </source>
</evidence>
<sequence length="521" mass="56954">MKRVSLPKKLPFSPSSQWLLGLAPLLLVAGIAAGVVTDTWNWLPMTLLALAGLCLLAWLVMEARVSGGFWGRRSTQVGTNALLSLVAVLVLLGVVNFLGDRYMVEFDLTENQNFTLAAETQEVITSLEEPVNILVFSANPNPSDRLLLEQYRRQSEGQVNFEFVDPQARPGLAQKYNIQRAGDVILEAGNTSRPLEGDLSETNLTPGILRVTSDRRTRAYFTTGHGEIPLTGEGSSLSEVAQALEQRAVEVEPLNLLETGNIPEDANVVIVAGPRQPFLELEENILEDYLKRGGSVLLMLDVDGNPGLTSLLSNWGLTLDSRWVIDGSGIGQQVGLGPDTVIVTQYGNHPITGKFAQGPSLFPRVQAVVVEPVDQDEVVDLVITGEQTWAEAEWQSGDLTFDEGVDTPGPLTLGVAISRPLAVPENGETLDKESRLVVFGDSEFASDRVLAYQGVNSDLFINSVLWLGDRDDQVLTVRARESPNRRLQMNVATSRWISVISLLILPLIGFGLAVVVWWKRR</sequence>
<dbReference type="InterPro" id="IPR019196">
    <property type="entry name" value="ABC_transp_unknown"/>
</dbReference>
<feature type="transmembrane region" description="Helical" evidence="1">
    <location>
        <begin position="81"/>
        <end position="99"/>
    </location>
</feature>
<keyword evidence="1" id="KW-1133">Transmembrane helix</keyword>
<evidence type="ECO:0000313" key="5">
    <source>
        <dbReference type="Proteomes" id="UP001154265"/>
    </source>
</evidence>
<comment type="caution">
    <text evidence="4">The sequence shown here is derived from an EMBL/GenBank/DDBJ whole genome shotgun (WGS) entry which is preliminary data.</text>
</comment>
<feature type="transmembrane region" description="Helical" evidence="1">
    <location>
        <begin position="496"/>
        <end position="518"/>
    </location>
</feature>
<accession>A0ABT6EZS1</accession>
<evidence type="ECO:0000313" key="4">
    <source>
        <dbReference type="EMBL" id="MDG2991077.1"/>
    </source>
</evidence>
<dbReference type="Proteomes" id="UP001154265">
    <property type="component" value="Unassembled WGS sequence"/>
</dbReference>
<feature type="domain" description="ABC-type uncharacterised transport system" evidence="2">
    <location>
        <begin position="219"/>
        <end position="457"/>
    </location>
</feature>
<dbReference type="InterPro" id="IPR055396">
    <property type="entry name" value="DUF7088"/>
</dbReference>
<feature type="domain" description="DUF7088" evidence="3">
    <location>
        <begin position="110"/>
        <end position="179"/>
    </location>
</feature>
<proteinExistence type="predicted"/>
<gene>
    <name evidence="4" type="ORF">L3556_09085</name>
</gene>
<evidence type="ECO:0000256" key="1">
    <source>
        <dbReference type="SAM" id="Phobius"/>
    </source>
</evidence>
<dbReference type="Pfam" id="PF23357">
    <property type="entry name" value="DUF7088"/>
    <property type="match status" value="1"/>
</dbReference>